<feature type="transmembrane region" description="Helical" evidence="5">
    <location>
        <begin position="107"/>
        <end position="129"/>
    </location>
</feature>
<name>A0AAP6JE65_9GAMM</name>
<dbReference type="RefSeq" id="WP_346050523.1">
    <property type="nucleotide sequence ID" value="NZ_JAYGII010000004.1"/>
</dbReference>
<dbReference type="Gene3D" id="1.20.120.550">
    <property type="entry name" value="Membrane associated eicosanoid/glutathione metabolism-like domain"/>
    <property type="match status" value="1"/>
</dbReference>
<dbReference type="InterPro" id="IPR001129">
    <property type="entry name" value="Membr-assoc_MAPEG"/>
</dbReference>
<dbReference type="PANTHER" id="PTHR35814">
    <property type="match status" value="1"/>
</dbReference>
<sequence>MIWLPVSSLYAGLGALLLLALAGRIPPLRRRHRVGINSGGREDIALAMRAHANAVENLPLGLLLLALLEIQGIHVGFLHLLGGGLLLGRFLHAWGLSRSGGISFGRFWGMVLTWLSLIIMAGMLLWLALPLSQGQT</sequence>
<comment type="subcellular location">
    <subcellularLocation>
        <location evidence="1">Membrane</location>
    </subcellularLocation>
</comment>
<evidence type="ECO:0000256" key="5">
    <source>
        <dbReference type="SAM" id="Phobius"/>
    </source>
</evidence>
<evidence type="ECO:0000256" key="1">
    <source>
        <dbReference type="ARBA" id="ARBA00004370"/>
    </source>
</evidence>
<feature type="transmembrane region" description="Helical" evidence="5">
    <location>
        <begin position="62"/>
        <end position="87"/>
    </location>
</feature>
<evidence type="ECO:0000256" key="2">
    <source>
        <dbReference type="ARBA" id="ARBA00022692"/>
    </source>
</evidence>
<protein>
    <submittedName>
        <fullName evidence="6">MAPEG family protein</fullName>
    </submittedName>
</protein>
<comment type="caution">
    <text evidence="6">The sequence shown here is derived from an EMBL/GenBank/DDBJ whole genome shotgun (WGS) entry which is preliminary data.</text>
</comment>
<evidence type="ECO:0000313" key="7">
    <source>
        <dbReference type="Proteomes" id="UP001302316"/>
    </source>
</evidence>
<dbReference type="Pfam" id="PF01124">
    <property type="entry name" value="MAPEG"/>
    <property type="match status" value="1"/>
</dbReference>
<dbReference type="PANTHER" id="PTHR35814:SF1">
    <property type="entry name" value="GLUTATHIONE S-TRANSFERASE-RELATED"/>
    <property type="match status" value="1"/>
</dbReference>
<organism evidence="6 7">
    <name type="scientific">Natronospira elongata</name>
    <dbReference type="NCBI Taxonomy" id="3110268"/>
    <lineage>
        <taxon>Bacteria</taxon>
        <taxon>Pseudomonadati</taxon>
        <taxon>Pseudomonadota</taxon>
        <taxon>Gammaproteobacteria</taxon>
        <taxon>Natronospirales</taxon>
        <taxon>Natronospiraceae</taxon>
        <taxon>Natronospira</taxon>
    </lineage>
</organism>
<keyword evidence="4 5" id="KW-0472">Membrane</keyword>
<reference evidence="6 7" key="1">
    <citation type="submission" date="2023-12" db="EMBL/GenBank/DDBJ databases">
        <title>Whole-genome sequencing of halo(alkali)philic microorganisms from hypersaline lakes.</title>
        <authorList>
            <person name="Sorokin D.Y."/>
            <person name="Merkel A.Y."/>
            <person name="Messina E."/>
            <person name="Yakimov M."/>
        </authorList>
    </citation>
    <scope>NUCLEOTIDE SEQUENCE [LARGE SCALE GENOMIC DNA]</scope>
    <source>
        <strain evidence="6 7">AB-CW1</strain>
    </source>
</reference>
<proteinExistence type="predicted"/>
<evidence type="ECO:0000313" key="6">
    <source>
        <dbReference type="EMBL" id="MEA5444891.1"/>
    </source>
</evidence>
<keyword evidence="3 5" id="KW-1133">Transmembrane helix</keyword>
<dbReference type="GO" id="GO:0016020">
    <property type="term" value="C:membrane"/>
    <property type="evidence" value="ECO:0007669"/>
    <property type="project" value="UniProtKB-SubCell"/>
</dbReference>
<dbReference type="SUPFAM" id="SSF161084">
    <property type="entry name" value="MAPEG domain-like"/>
    <property type="match status" value="1"/>
</dbReference>
<accession>A0AAP6JE65</accession>
<keyword evidence="7" id="KW-1185">Reference proteome</keyword>
<gene>
    <name evidence="6" type="ORF">VCB98_03555</name>
</gene>
<dbReference type="Proteomes" id="UP001302316">
    <property type="component" value="Unassembled WGS sequence"/>
</dbReference>
<evidence type="ECO:0000256" key="4">
    <source>
        <dbReference type="ARBA" id="ARBA00023136"/>
    </source>
</evidence>
<evidence type="ECO:0000256" key="3">
    <source>
        <dbReference type="ARBA" id="ARBA00022989"/>
    </source>
</evidence>
<dbReference type="AlphaFoldDB" id="A0AAP6JE65"/>
<dbReference type="EMBL" id="JAYGII010000004">
    <property type="protein sequence ID" value="MEA5444891.1"/>
    <property type="molecule type" value="Genomic_DNA"/>
</dbReference>
<dbReference type="InterPro" id="IPR023352">
    <property type="entry name" value="MAPEG-like_dom_sf"/>
</dbReference>
<keyword evidence="2 5" id="KW-0812">Transmembrane</keyword>